<dbReference type="InterPro" id="IPR011765">
    <property type="entry name" value="Pept_M16_N"/>
</dbReference>
<evidence type="ECO:0000256" key="5">
    <source>
        <dbReference type="ARBA" id="ARBA00022833"/>
    </source>
</evidence>
<protein>
    <recommendedName>
        <fullName evidence="12">Nardilysin</fullName>
    </recommendedName>
</protein>
<feature type="region of interest" description="Disordered" evidence="7">
    <location>
        <begin position="1"/>
        <end position="52"/>
    </location>
</feature>
<dbReference type="SUPFAM" id="SSF63411">
    <property type="entry name" value="LuxS/MPP-like metallohydrolase"/>
    <property type="match status" value="2"/>
</dbReference>
<accession>A0ABQ9EQ05</accession>
<reference evidence="10 11" key="1">
    <citation type="submission" date="2022-12" db="EMBL/GenBank/DDBJ databases">
        <title>Chromosome-level genome of Tegillarca granosa.</title>
        <authorList>
            <person name="Kim J."/>
        </authorList>
    </citation>
    <scope>NUCLEOTIDE SEQUENCE [LARGE SCALE GENOMIC DNA]</scope>
    <source>
        <strain evidence="10">Teg-2019</strain>
        <tissue evidence="10">Adductor muscle</tissue>
    </source>
</reference>
<evidence type="ECO:0000256" key="6">
    <source>
        <dbReference type="ARBA" id="ARBA00023049"/>
    </source>
</evidence>
<proteinExistence type="inferred from homology"/>
<evidence type="ECO:0000256" key="7">
    <source>
        <dbReference type="SAM" id="MobiDB-lite"/>
    </source>
</evidence>
<comment type="similarity">
    <text evidence="1">Belongs to the peptidase M16 family.</text>
</comment>
<evidence type="ECO:0000313" key="10">
    <source>
        <dbReference type="EMBL" id="KAJ8306017.1"/>
    </source>
</evidence>
<dbReference type="PROSITE" id="PS00143">
    <property type="entry name" value="INSULINASE"/>
    <property type="match status" value="1"/>
</dbReference>
<dbReference type="EMBL" id="JARBDR010000813">
    <property type="protein sequence ID" value="KAJ8306017.1"/>
    <property type="molecule type" value="Genomic_DNA"/>
</dbReference>
<keyword evidence="11" id="KW-1185">Reference proteome</keyword>
<dbReference type="Gene3D" id="3.30.830.10">
    <property type="entry name" value="Metalloenzyme, LuxS/M16 peptidase-like"/>
    <property type="match status" value="1"/>
</dbReference>
<feature type="compositionally biased region" description="Basic and acidic residues" evidence="7">
    <location>
        <begin position="1"/>
        <end position="18"/>
    </location>
</feature>
<feature type="compositionally biased region" description="Acidic residues" evidence="7">
    <location>
        <begin position="36"/>
        <end position="45"/>
    </location>
</feature>
<comment type="caution">
    <text evidence="10">The sequence shown here is derived from an EMBL/GenBank/DDBJ whole genome shotgun (WGS) entry which is preliminary data.</text>
</comment>
<evidence type="ECO:0008006" key="12">
    <source>
        <dbReference type="Google" id="ProtNLM"/>
    </source>
</evidence>
<evidence type="ECO:0000259" key="8">
    <source>
        <dbReference type="Pfam" id="PF00675"/>
    </source>
</evidence>
<name>A0ABQ9EQ05_TEGGR</name>
<dbReference type="PANTHER" id="PTHR43690:SF18">
    <property type="entry name" value="INSULIN-DEGRADING ENZYME-RELATED"/>
    <property type="match status" value="1"/>
</dbReference>
<dbReference type="InterPro" id="IPR001431">
    <property type="entry name" value="Pept_M16_Zn_BS"/>
</dbReference>
<gene>
    <name evidence="10" type="ORF">KUTeg_016562</name>
</gene>
<keyword evidence="5" id="KW-0862">Zinc</keyword>
<sequence>MTKENTDHVDTLSDHEMSQDEASGESGEESGHESDMSDCDMEGEDGISHGMPLEHNEKKSAAALCIGTGSFSDPEDIPGFAHFLEHMVFMGSEKYPKENELDDFLGKHGGYSNAWTDCERTCFYFEIERKYFYKALDKFAQFFICPLLLENAVDREIQAVDSVIPVKNTDKLVITWAYPPLLDKYRYKPLDYLSVLLSHEGKGSILSYLRKKFWATSIVGGTSFDGLECNSTWTCFSLEVTLTDKGFNNYLQVIQVIFAYINILKREGPKKWIFDEHKMIDDTRFRWKEQIDPIDYVEKIAENMQMFEEEDILTGRLLLFEYDEKAMTF</sequence>
<evidence type="ECO:0000256" key="4">
    <source>
        <dbReference type="ARBA" id="ARBA00022801"/>
    </source>
</evidence>
<dbReference type="InterPro" id="IPR050626">
    <property type="entry name" value="Peptidase_M16"/>
</dbReference>
<feature type="domain" description="Peptidase M16 middle/third" evidence="9">
    <location>
        <begin position="285"/>
        <end position="327"/>
    </location>
</feature>
<evidence type="ECO:0000256" key="1">
    <source>
        <dbReference type="ARBA" id="ARBA00007261"/>
    </source>
</evidence>
<evidence type="ECO:0000313" key="11">
    <source>
        <dbReference type="Proteomes" id="UP001217089"/>
    </source>
</evidence>
<dbReference type="PANTHER" id="PTHR43690">
    <property type="entry name" value="NARDILYSIN"/>
    <property type="match status" value="1"/>
</dbReference>
<evidence type="ECO:0000256" key="2">
    <source>
        <dbReference type="ARBA" id="ARBA00022670"/>
    </source>
</evidence>
<dbReference type="InterPro" id="IPR032632">
    <property type="entry name" value="Peptidase_M16_M"/>
</dbReference>
<keyword evidence="4" id="KW-0378">Hydrolase</keyword>
<keyword evidence="6" id="KW-0482">Metalloprotease</keyword>
<dbReference type="Pfam" id="PF00675">
    <property type="entry name" value="Peptidase_M16"/>
    <property type="match status" value="1"/>
</dbReference>
<keyword evidence="2" id="KW-0645">Protease</keyword>
<feature type="domain" description="Peptidase M16 N-terminal" evidence="8">
    <location>
        <begin position="55"/>
        <end position="162"/>
    </location>
</feature>
<evidence type="ECO:0000259" key="9">
    <source>
        <dbReference type="Pfam" id="PF16187"/>
    </source>
</evidence>
<dbReference type="InterPro" id="IPR011249">
    <property type="entry name" value="Metalloenz_LuxS/M16"/>
</dbReference>
<dbReference type="Proteomes" id="UP001217089">
    <property type="component" value="Unassembled WGS sequence"/>
</dbReference>
<organism evidence="10 11">
    <name type="scientific">Tegillarca granosa</name>
    <name type="common">Malaysian cockle</name>
    <name type="synonym">Anadara granosa</name>
    <dbReference type="NCBI Taxonomy" id="220873"/>
    <lineage>
        <taxon>Eukaryota</taxon>
        <taxon>Metazoa</taxon>
        <taxon>Spiralia</taxon>
        <taxon>Lophotrochozoa</taxon>
        <taxon>Mollusca</taxon>
        <taxon>Bivalvia</taxon>
        <taxon>Autobranchia</taxon>
        <taxon>Pteriomorphia</taxon>
        <taxon>Arcoida</taxon>
        <taxon>Arcoidea</taxon>
        <taxon>Arcidae</taxon>
        <taxon>Tegillarca</taxon>
    </lineage>
</organism>
<evidence type="ECO:0000256" key="3">
    <source>
        <dbReference type="ARBA" id="ARBA00022723"/>
    </source>
</evidence>
<dbReference type="Pfam" id="PF16187">
    <property type="entry name" value="Peptidase_M16_M"/>
    <property type="match status" value="1"/>
</dbReference>
<keyword evidence="3" id="KW-0479">Metal-binding</keyword>